<keyword evidence="5" id="KW-0862">Zinc</keyword>
<dbReference type="InterPro" id="IPR013087">
    <property type="entry name" value="Znf_C2H2_type"/>
</dbReference>
<dbReference type="SUPFAM" id="SSF57667">
    <property type="entry name" value="beta-beta-alpha zinc fingers"/>
    <property type="match status" value="2"/>
</dbReference>
<dbReference type="InterPro" id="IPR036236">
    <property type="entry name" value="Znf_C2H2_sf"/>
</dbReference>
<name>A0A7M5UUL5_9CNID</name>
<keyword evidence="2" id="KW-0479">Metal-binding</keyword>
<feature type="domain" description="C2H2-type" evidence="11">
    <location>
        <begin position="148"/>
        <end position="175"/>
    </location>
</feature>
<evidence type="ECO:0000256" key="6">
    <source>
        <dbReference type="ARBA" id="ARBA00023015"/>
    </source>
</evidence>
<evidence type="ECO:0000256" key="1">
    <source>
        <dbReference type="ARBA" id="ARBA00004123"/>
    </source>
</evidence>
<keyword evidence="9" id="KW-0539">Nucleus</keyword>
<dbReference type="EnsemblMetazoa" id="CLYHEMT004391.1">
    <property type="protein sequence ID" value="CLYHEMP004391.1"/>
    <property type="gene ID" value="CLYHEMG004391"/>
</dbReference>
<dbReference type="GO" id="GO:0005634">
    <property type="term" value="C:nucleus"/>
    <property type="evidence" value="ECO:0007669"/>
    <property type="project" value="UniProtKB-SubCell"/>
</dbReference>
<proteinExistence type="predicted"/>
<evidence type="ECO:0000259" key="11">
    <source>
        <dbReference type="PROSITE" id="PS50157"/>
    </source>
</evidence>
<keyword evidence="13" id="KW-1185">Reference proteome</keyword>
<protein>
    <recommendedName>
        <fullName evidence="11">C2H2-type domain-containing protein</fullName>
    </recommendedName>
</protein>
<dbReference type="Proteomes" id="UP000594262">
    <property type="component" value="Unplaced"/>
</dbReference>
<dbReference type="InterPro" id="IPR041697">
    <property type="entry name" value="Znf-C2H2_11"/>
</dbReference>
<keyword evidence="7" id="KW-0238">DNA-binding</keyword>
<feature type="domain" description="C2H2-type" evidence="11">
    <location>
        <begin position="176"/>
        <end position="203"/>
    </location>
</feature>
<keyword evidence="3" id="KW-0677">Repeat</keyword>
<dbReference type="GO" id="GO:0003677">
    <property type="term" value="F:DNA binding"/>
    <property type="evidence" value="ECO:0007669"/>
    <property type="project" value="UniProtKB-KW"/>
</dbReference>
<feature type="domain" description="C2H2-type" evidence="11">
    <location>
        <begin position="269"/>
        <end position="292"/>
    </location>
</feature>
<keyword evidence="4 10" id="KW-0863">Zinc-finger</keyword>
<comment type="subcellular location">
    <subcellularLocation>
        <location evidence="1">Nucleus</location>
    </subcellularLocation>
</comment>
<dbReference type="Pfam" id="PF16622">
    <property type="entry name" value="zf-C2H2_11"/>
    <property type="match status" value="2"/>
</dbReference>
<dbReference type="OrthoDB" id="9898763at2759"/>
<dbReference type="Gene3D" id="3.30.160.60">
    <property type="entry name" value="Classic Zinc Finger"/>
    <property type="match status" value="3"/>
</dbReference>
<dbReference type="PROSITE" id="PS00028">
    <property type="entry name" value="ZINC_FINGER_C2H2_1"/>
    <property type="match status" value="3"/>
</dbReference>
<evidence type="ECO:0000256" key="2">
    <source>
        <dbReference type="ARBA" id="ARBA00022723"/>
    </source>
</evidence>
<evidence type="ECO:0000256" key="8">
    <source>
        <dbReference type="ARBA" id="ARBA00023163"/>
    </source>
</evidence>
<keyword evidence="6" id="KW-0805">Transcription regulation</keyword>
<evidence type="ECO:0000313" key="12">
    <source>
        <dbReference type="EnsemblMetazoa" id="CLYHEMP004391.1"/>
    </source>
</evidence>
<dbReference type="PROSITE" id="PS50157">
    <property type="entry name" value="ZINC_FINGER_C2H2_2"/>
    <property type="match status" value="3"/>
</dbReference>
<dbReference type="FunFam" id="3.30.160.60:FF:000100">
    <property type="entry name" value="Zinc finger 45-like"/>
    <property type="match status" value="1"/>
</dbReference>
<dbReference type="AlphaFoldDB" id="A0A7M5UUL5"/>
<reference evidence="12" key="1">
    <citation type="submission" date="2021-01" db="UniProtKB">
        <authorList>
            <consortium name="EnsemblMetazoa"/>
        </authorList>
    </citation>
    <scope>IDENTIFICATION</scope>
</reference>
<dbReference type="GO" id="GO:0008270">
    <property type="term" value="F:zinc ion binding"/>
    <property type="evidence" value="ECO:0007669"/>
    <property type="project" value="UniProtKB-KW"/>
</dbReference>
<dbReference type="Pfam" id="PF00096">
    <property type="entry name" value="zf-C2H2"/>
    <property type="match status" value="1"/>
</dbReference>
<evidence type="ECO:0000313" key="13">
    <source>
        <dbReference type="Proteomes" id="UP000594262"/>
    </source>
</evidence>
<evidence type="ECO:0000256" key="9">
    <source>
        <dbReference type="ARBA" id="ARBA00023242"/>
    </source>
</evidence>
<dbReference type="PANTHER" id="PTHR24379">
    <property type="entry name" value="KRAB AND ZINC FINGER DOMAIN-CONTAINING"/>
    <property type="match status" value="1"/>
</dbReference>
<evidence type="ECO:0000256" key="7">
    <source>
        <dbReference type="ARBA" id="ARBA00023125"/>
    </source>
</evidence>
<dbReference type="GeneID" id="136810294"/>
<dbReference type="RefSeq" id="XP_066922963.1">
    <property type="nucleotide sequence ID" value="XM_067066862.1"/>
</dbReference>
<evidence type="ECO:0000256" key="4">
    <source>
        <dbReference type="ARBA" id="ARBA00022771"/>
    </source>
</evidence>
<evidence type="ECO:0000256" key="5">
    <source>
        <dbReference type="ARBA" id="ARBA00022833"/>
    </source>
</evidence>
<accession>A0A7M5UUL5</accession>
<dbReference type="SMART" id="SM00355">
    <property type="entry name" value="ZnF_C2H2"/>
    <property type="match status" value="4"/>
</dbReference>
<organism evidence="12 13">
    <name type="scientific">Clytia hemisphaerica</name>
    <dbReference type="NCBI Taxonomy" id="252671"/>
    <lineage>
        <taxon>Eukaryota</taxon>
        <taxon>Metazoa</taxon>
        <taxon>Cnidaria</taxon>
        <taxon>Hydrozoa</taxon>
        <taxon>Hydroidolina</taxon>
        <taxon>Leptothecata</taxon>
        <taxon>Obeliida</taxon>
        <taxon>Clytiidae</taxon>
        <taxon>Clytia</taxon>
    </lineage>
</organism>
<keyword evidence="8" id="KW-0804">Transcription</keyword>
<sequence length="340" mass="38631">MAQQSVDRQANGELKITIKTEEEDSFFDNTCKDNNVNKTVDPLATELRTDDVVKIKTETESDRASAKKFEVNSRENGNPASFVSVSHLHDGDGFNVLSTPGLKTVTEIRHSNSPVSVVEKRSVLNAKADELLRKKHPAGNIQHFRKLFKCKECGAGFTSNFSMQRHMWIHTDKKPFQCRYCGAKLSRKDKLKDHENRHVGMYKYKKRERSIKPSKSCGNCGKTFQLKILSLQCNHAGEKHDHVCELNTKKVTENFLTSSERHVGETKINQCCECGKCFSNKLLLADHISIVHRSFSFIMCNVCGYTSRSKSVSTRHQTLHHPNMDFDFSLFEASFCEECG</sequence>
<evidence type="ECO:0000256" key="3">
    <source>
        <dbReference type="ARBA" id="ARBA00022737"/>
    </source>
</evidence>
<dbReference type="PANTHER" id="PTHR24379:SF121">
    <property type="entry name" value="C2H2-TYPE DOMAIN-CONTAINING PROTEIN"/>
    <property type="match status" value="1"/>
</dbReference>
<evidence type="ECO:0000256" key="10">
    <source>
        <dbReference type="PROSITE-ProRule" id="PRU00042"/>
    </source>
</evidence>